<evidence type="ECO:0000313" key="3">
    <source>
        <dbReference type="Proteomes" id="UP000199024"/>
    </source>
</evidence>
<protein>
    <submittedName>
        <fullName evidence="2">Uncharacterized protein</fullName>
    </submittedName>
</protein>
<dbReference type="RefSeq" id="WP_089838039.1">
    <property type="nucleotide sequence ID" value="NZ_FOZL01000001.1"/>
</dbReference>
<feature type="signal peptide" evidence="1">
    <location>
        <begin position="1"/>
        <end position="20"/>
    </location>
</feature>
<sequence>MTRIRQAILTLVFCTAAAQAQPKGHRPADASLTQAIHKALPAGATEVQKPLVLHLPAVGKVNVVTYRNSAEDHNFHGFVLIPGAHGFVSKTLPDPEAPPPVVGNQPQKEEIVTSVFGATARNSELVRPDKLLIVLYYTRSEGKPGSQAHGRVYEYDGGVFFIDINRTELLEGVRTAAVARLKLAE</sequence>
<reference evidence="2 3" key="1">
    <citation type="submission" date="2016-10" db="EMBL/GenBank/DDBJ databases">
        <authorList>
            <person name="de Groot N.N."/>
        </authorList>
    </citation>
    <scope>NUCLEOTIDE SEQUENCE [LARGE SCALE GENOMIC DNA]</scope>
    <source>
        <strain evidence="2 3">DSM 21001</strain>
    </source>
</reference>
<evidence type="ECO:0000313" key="2">
    <source>
        <dbReference type="EMBL" id="SFS08528.1"/>
    </source>
</evidence>
<dbReference type="Proteomes" id="UP000199024">
    <property type="component" value="Unassembled WGS sequence"/>
</dbReference>
<accession>A0A1I6LYQ5</accession>
<keyword evidence="1" id="KW-0732">Signal</keyword>
<feature type="chain" id="PRO_5011516375" evidence="1">
    <location>
        <begin position="21"/>
        <end position="185"/>
    </location>
</feature>
<dbReference type="AlphaFoldDB" id="A0A1I6LYQ5"/>
<proteinExistence type="predicted"/>
<dbReference type="EMBL" id="FOZL01000001">
    <property type="protein sequence ID" value="SFS08528.1"/>
    <property type="molecule type" value="Genomic_DNA"/>
</dbReference>
<organism evidence="2 3">
    <name type="scientific">Granulicella pectinivorans</name>
    <dbReference type="NCBI Taxonomy" id="474950"/>
    <lineage>
        <taxon>Bacteria</taxon>
        <taxon>Pseudomonadati</taxon>
        <taxon>Acidobacteriota</taxon>
        <taxon>Terriglobia</taxon>
        <taxon>Terriglobales</taxon>
        <taxon>Acidobacteriaceae</taxon>
        <taxon>Granulicella</taxon>
    </lineage>
</organism>
<evidence type="ECO:0000256" key="1">
    <source>
        <dbReference type="SAM" id="SignalP"/>
    </source>
</evidence>
<gene>
    <name evidence="2" type="ORF">SAMN05421771_1496</name>
</gene>
<name>A0A1I6LYQ5_9BACT</name>
<keyword evidence="3" id="KW-1185">Reference proteome</keyword>
<dbReference type="OrthoDB" id="9852272at2"/>